<comment type="caution">
    <text evidence="2">The sequence shown here is derived from an EMBL/GenBank/DDBJ whole genome shotgun (WGS) entry which is preliminary data.</text>
</comment>
<evidence type="ECO:0000256" key="1">
    <source>
        <dbReference type="SAM" id="MobiDB-lite"/>
    </source>
</evidence>
<proteinExistence type="predicted"/>
<organism evidence="2">
    <name type="scientific">mine drainage metagenome</name>
    <dbReference type="NCBI Taxonomy" id="410659"/>
    <lineage>
        <taxon>unclassified sequences</taxon>
        <taxon>metagenomes</taxon>
        <taxon>ecological metagenomes</taxon>
    </lineage>
</organism>
<name>A0A1J5Q7P8_9ZZZZ</name>
<evidence type="ECO:0000313" key="2">
    <source>
        <dbReference type="EMBL" id="OIQ76031.1"/>
    </source>
</evidence>
<feature type="compositionally biased region" description="Basic and acidic residues" evidence="1">
    <location>
        <begin position="105"/>
        <end position="114"/>
    </location>
</feature>
<dbReference type="EMBL" id="MLJW01001985">
    <property type="protein sequence ID" value="OIQ76031.1"/>
    <property type="molecule type" value="Genomic_DNA"/>
</dbReference>
<feature type="region of interest" description="Disordered" evidence="1">
    <location>
        <begin position="245"/>
        <end position="307"/>
    </location>
</feature>
<dbReference type="AlphaFoldDB" id="A0A1J5Q7P8"/>
<gene>
    <name evidence="2" type="ORF">GALL_422930</name>
</gene>
<feature type="compositionally biased region" description="Basic and acidic residues" evidence="1">
    <location>
        <begin position="245"/>
        <end position="273"/>
    </location>
</feature>
<reference evidence="2" key="1">
    <citation type="submission" date="2016-10" db="EMBL/GenBank/DDBJ databases">
        <title>Sequence of Gallionella enrichment culture.</title>
        <authorList>
            <person name="Poehlein A."/>
            <person name="Muehling M."/>
            <person name="Daniel R."/>
        </authorList>
    </citation>
    <scope>NUCLEOTIDE SEQUENCE</scope>
</reference>
<protein>
    <submittedName>
        <fullName evidence="2">Uncharacterized protein</fullName>
    </submittedName>
</protein>
<feature type="region of interest" description="Disordered" evidence="1">
    <location>
        <begin position="92"/>
        <end position="174"/>
    </location>
</feature>
<feature type="region of interest" description="Disordered" evidence="1">
    <location>
        <begin position="200"/>
        <end position="229"/>
    </location>
</feature>
<accession>A0A1J5Q7P8</accession>
<feature type="compositionally biased region" description="Basic and acidic residues" evidence="1">
    <location>
        <begin position="148"/>
        <end position="174"/>
    </location>
</feature>
<sequence>MKVADHEHHDGGVLGRRLDRGRVPVGVGDLLGTGSPGGDHRAVGSGVERLVLAIGRDGVAPVGVDHTAEAARHPCPLQRCAVEHRRRCRVDIAPGPGHAARRPRREHEQRDRATGGELPSVRRCRARQLGAPGTSDQRAQREPGGQQRGERHRGPPQRVDDERPGSRLDRRLGASEELQVALQVRAQRLERAGAADLGDARRDLVHDHPCTEEERQRRVDREGAERTEVHRDRAVRRDLVRRLVRAEAEVGRRRGDAEDERDEHRGEDQREPAPRATECEPGPLAHRATGQRGASRQAIHCLTRERS</sequence>